<protein>
    <submittedName>
        <fullName evidence="2">Uncharacterized protein</fullName>
    </submittedName>
</protein>
<evidence type="ECO:0000313" key="2">
    <source>
        <dbReference type="EMBL" id="EMS60647.1"/>
    </source>
</evidence>
<feature type="region of interest" description="Disordered" evidence="1">
    <location>
        <begin position="219"/>
        <end position="246"/>
    </location>
</feature>
<evidence type="ECO:0000256" key="1">
    <source>
        <dbReference type="SAM" id="MobiDB-lite"/>
    </source>
</evidence>
<reference evidence="2" key="1">
    <citation type="journal article" date="2013" name="Nature">
        <title>Draft genome of the wheat A-genome progenitor Triticum urartu.</title>
        <authorList>
            <person name="Ling H.Q."/>
            <person name="Zhao S."/>
            <person name="Liu D."/>
            <person name="Wang J."/>
            <person name="Sun H."/>
            <person name="Zhang C."/>
            <person name="Fan H."/>
            <person name="Li D."/>
            <person name="Dong L."/>
            <person name="Tao Y."/>
            <person name="Gao C."/>
            <person name="Wu H."/>
            <person name="Li Y."/>
            <person name="Cui Y."/>
            <person name="Guo X."/>
            <person name="Zheng S."/>
            <person name="Wang B."/>
            <person name="Yu K."/>
            <person name="Liang Q."/>
            <person name="Yang W."/>
            <person name="Lou X."/>
            <person name="Chen J."/>
            <person name="Feng M."/>
            <person name="Jian J."/>
            <person name="Zhang X."/>
            <person name="Luo G."/>
            <person name="Jiang Y."/>
            <person name="Liu J."/>
            <person name="Wang Z."/>
            <person name="Sha Y."/>
            <person name="Zhang B."/>
            <person name="Wu H."/>
            <person name="Tang D."/>
            <person name="Shen Q."/>
            <person name="Xue P."/>
            <person name="Zou S."/>
            <person name="Wang X."/>
            <person name="Liu X."/>
            <person name="Wang F."/>
            <person name="Yang Y."/>
            <person name="An X."/>
            <person name="Dong Z."/>
            <person name="Zhang K."/>
            <person name="Zhang X."/>
            <person name="Luo M.C."/>
            <person name="Dvorak J."/>
            <person name="Tong Y."/>
            <person name="Wang J."/>
            <person name="Yang H."/>
            <person name="Li Z."/>
            <person name="Wang D."/>
            <person name="Zhang A."/>
            <person name="Wang J."/>
        </authorList>
    </citation>
    <scope>NUCLEOTIDE SEQUENCE</scope>
</reference>
<sequence>MELWKSQNRYVMVLEGWEFEDATLWNMNSTEAEIVRSGHGDGSIISSEPCKAMSRTTQVGTKPFSATAKSGLSCLKYGKKEALKYGVYQIPRCFVVYGLMALEITNLLIEFGSVNSTDFHTNGMLPQIETGTGIIQTSGTPVGIQYFGQLEEHGYWGNEVKLYEYHVDALFAMFWRNKPHIRYYVCTNNKTFPRQEEFAGEEEEEVTGEALAYIAGEEEEEFAREEEEEVAREEFTGASERRKEKP</sequence>
<name>M7ZKK8_TRIUA</name>
<dbReference type="AlphaFoldDB" id="M7ZKK8"/>
<gene>
    <name evidence="2" type="ORF">TRIUR3_25809</name>
</gene>
<organism evidence="2">
    <name type="scientific">Triticum urartu</name>
    <name type="common">Red wild einkorn</name>
    <name type="synonym">Crithodium urartu</name>
    <dbReference type="NCBI Taxonomy" id="4572"/>
    <lineage>
        <taxon>Eukaryota</taxon>
        <taxon>Viridiplantae</taxon>
        <taxon>Streptophyta</taxon>
        <taxon>Embryophyta</taxon>
        <taxon>Tracheophyta</taxon>
        <taxon>Spermatophyta</taxon>
        <taxon>Magnoliopsida</taxon>
        <taxon>Liliopsida</taxon>
        <taxon>Poales</taxon>
        <taxon>Poaceae</taxon>
        <taxon>BOP clade</taxon>
        <taxon>Pooideae</taxon>
        <taxon>Triticodae</taxon>
        <taxon>Triticeae</taxon>
        <taxon>Triticinae</taxon>
        <taxon>Triticum</taxon>
    </lineage>
</organism>
<feature type="compositionally biased region" description="Basic and acidic residues" evidence="1">
    <location>
        <begin position="232"/>
        <end position="246"/>
    </location>
</feature>
<dbReference type="EMBL" id="KD106432">
    <property type="protein sequence ID" value="EMS60647.1"/>
    <property type="molecule type" value="Genomic_DNA"/>
</dbReference>
<feature type="compositionally biased region" description="Acidic residues" evidence="1">
    <location>
        <begin position="219"/>
        <end position="231"/>
    </location>
</feature>
<accession>M7ZKK8</accession>
<proteinExistence type="predicted"/>